<evidence type="ECO:0000313" key="9">
    <source>
        <dbReference type="EMBL" id="ORX49861.1"/>
    </source>
</evidence>
<dbReference type="InterPro" id="IPR038397">
    <property type="entry name" value="TBCC_N_sf"/>
</dbReference>
<protein>
    <submittedName>
        <fullName evidence="9">TBCC-domain-containing protein</fullName>
    </submittedName>
</protein>
<dbReference type="InterPro" id="IPR031925">
    <property type="entry name" value="TBCC_N"/>
</dbReference>
<keyword evidence="10" id="KW-1185">Reference proteome</keyword>
<dbReference type="Pfam" id="PF16752">
    <property type="entry name" value="TBCC_N"/>
    <property type="match status" value="1"/>
</dbReference>
<proteinExistence type="inferred from homology"/>
<accession>A0A1X2GBC5</accession>
<evidence type="ECO:0000256" key="6">
    <source>
        <dbReference type="ARBA" id="ARBA00026055"/>
    </source>
</evidence>
<dbReference type="SMART" id="SM00673">
    <property type="entry name" value="CARP"/>
    <property type="match status" value="1"/>
</dbReference>
<dbReference type="EMBL" id="MCGT01000025">
    <property type="protein sequence ID" value="ORX49861.1"/>
    <property type="molecule type" value="Genomic_DNA"/>
</dbReference>
<dbReference type="InterPro" id="IPR027684">
    <property type="entry name" value="TBCC"/>
</dbReference>
<dbReference type="GO" id="GO:0015631">
    <property type="term" value="F:tubulin binding"/>
    <property type="evidence" value="ECO:0007669"/>
    <property type="project" value="InterPro"/>
</dbReference>
<comment type="subcellular location">
    <subcellularLocation>
        <location evidence="1">Cytoplasm</location>
    </subcellularLocation>
</comment>
<keyword evidence="3" id="KW-0963">Cytoplasm</keyword>
<dbReference type="GO" id="GO:0005737">
    <property type="term" value="C:cytoplasm"/>
    <property type="evidence" value="ECO:0007669"/>
    <property type="project" value="UniProtKB-SubCell"/>
</dbReference>
<reference evidence="9 10" key="1">
    <citation type="submission" date="2016-07" db="EMBL/GenBank/DDBJ databases">
        <title>Pervasive Adenine N6-methylation of Active Genes in Fungi.</title>
        <authorList>
            <consortium name="DOE Joint Genome Institute"/>
            <person name="Mondo S.J."/>
            <person name="Dannebaum R.O."/>
            <person name="Kuo R.C."/>
            <person name="Labutti K."/>
            <person name="Haridas S."/>
            <person name="Kuo A."/>
            <person name="Salamov A."/>
            <person name="Ahrendt S.R."/>
            <person name="Lipzen A."/>
            <person name="Sullivan W."/>
            <person name="Andreopoulos W.B."/>
            <person name="Clum A."/>
            <person name="Lindquist E."/>
            <person name="Daum C."/>
            <person name="Ramamoorthy G.K."/>
            <person name="Gryganskyi A."/>
            <person name="Culley D."/>
            <person name="Magnuson J.K."/>
            <person name="James T.Y."/>
            <person name="O'Malley M.A."/>
            <person name="Stajich J.E."/>
            <person name="Spatafora J.W."/>
            <person name="Visel A."/>
            <person name="Grigoriev I.V."/>
        </authorList>
    </citation>
    <scope>NUCLEOTIDE SEQUENCE [LARGE SCALE GENOMIC DNA]</scope>
    <source>
        <strain evidence="9 10">NRRL 3301</strain>
    </source>
</reference>
<dbReference type="InterPro" id="IPR012945">
    <property type="entry name" value="Tubulin-bd_cofactor_C_dom"/>
</dbReference>
<organism evidence="9 10">
    <name type="scientific">Hesseltinella vesiculosa</name>
    <dbReference type="NCBI Taxonomy" id="101127"/>
    <lineage>
        <taxon>Eukaryota</taxon>
        <taxon>Fungi</taxon>
        <taxon>Fungi incertae sedis</taxon>
        <taxon>Mucoromycota</taxon>
        <taxon>Mucoromycotina</taxon>
        <taxon>Mucoromycetes</taxon>
        <taxon>Mucorales</taxon>
        <taxon>Cunninghamellaceae</taxon>
        <taxon>Hesseltinella</taxon>
    </lineage>
</organism>
<comment type="similarity">
    <text evidence="2">Belongs to the TBCC family.</text>
</comment>
<feature type="compositionally biased region" description="Polar residues" evidence="7">
    <location>
        <begin position="84"/>
        <end position="93"/>
    </location>
</feature>
<evidence type="ECO:0000256" key="1">
    <source>
        <dbReference type="ARBA" id="ARBA00004496"/>
    </source>
</evidence>
<dbReference type="GO" id="GO:0007021">
    <property type="term" value="P:tubulin complex assembly"/>
    <property type="evidence" value="ECO:0007669"/>
    <property type="project" value="TreeGrafter"/>
</dbReference>
<evidence type="ECO:0000256" key="4">
    <source>
        <dbReference type="ARBA" id="ARBA00022990"/>
    </source>
</evidence>
<dbReference type="OrthoDB" id="194775at2759"/>
<keyword evidence="4" id="KW-0007">Acetylation</keyword>
<dbReference type="Pfam" id="PF07986">
    <property type="entry name" value="TBCC"/>
    <property type="match status" value="1"/>
</dbReference>
<evidence type="ECO:0000256" key="2">
    <source>
        <dbReference type="ARBA" id="ARBA00008848"/>
    </source>
</evidence>
<comment type="caution">
    <text evidence="9">The sequence shown here is derived from an EMBL/GenBank/DDBJ whole genome shotgun (WGS) entry which is preliminary data.</text>
</comment>
<dbReference type="STRING" id="101127.A0A1X2GBC5"/>
<dbReference type="Proteomes" id="UP000242146">
    <property type="component" value="Unassembled WGS sequence"/>
</dbReference>
<evidence type="ECO:0000256" key="3">
    <source>
        <dbReference type="ARBA" id="ARBA00022490"/>
    </source>
</evidence>
<gene>
    <name evidence="9" type="ORF">DM01DRAFT_1385025</name>
</gene>
<evidence type="ECO:0000256" key="7">
    <source>
        <dbReference type="SAM" id="MobiDB-lite"/>
    </source>
</evidence>
<comment type="subunit">
    <text evidence="6">Supercomplex made of cofactors A to E. Cofactors A and D function by capturing and stabilizing tubulin in a quasi-native conformation. Cofactor E binds to the cofactor D-tubulin complex; interaction with cofactor C then causes the release of tubulin polypeptides that are committed to the native state.</text>
</comment>
<evidence type="ECO:0000256" key="5">
    <source>
        <dbReference type="ARBA" id="ARBA00023186"/>
    </source>
</evidence>
<dbReference type="GO" id="GO:0007023">
    <property type="term" value="P:post-chaperonin tubulin folding pathway"/>
    <property type="evidence" value="ECO:0007669"/>
    <property type="project" value="InterPro"/>
</dbReference>
<dbReference type="InterPro" id="IPR016098">
    <property type="entry name" value="CAP/MinC_C"/>
</dbReference>
<dbReference type="Gene3D" id="2.160.20.70">
    <property type="match status" value="1"/>
</dbReference>
<sequence>MKSKANIERAIANASTLSKLQLPTHFNTILQQINQLDKQITLATSFIPTYDERQYALQIKELLRQFEETKAKLTPKSKFSFKSRQNLTKTAPASPSKPLPRATPITNIPKGETIEWKELSNQVLTLPAEPAQVAVSLSHLDHCVVWLKSDMVQVSAVHMKQVHNCVIVTGSVQGSILMYGVENCTMVLACHQFRMHDAHDVDLLLQVSSHPIMEDSNGIGLAENPAVQATHNDYDKMEDFNWLKQQASPNWHFLEANRKIFVHDSSTRLIGFSSLESMLPKRK</sequence>
<dbReference type="PROSITE" id="PS51329">
    <property type="entry name" value="C_CAP_COFACTOR_C"/>
    <property type="match status" value="1"/>
</dbReference>
<dbReference type="InterPro" id="IPR006599">
    <property type="entry name" value="CARP_motif"/>
</dbReference>
<dbReference type="InterPro" id="IPR017901">
    <property type="entry name" value="C-CAP_CF_C-like"/>
</dbReference>
<dbReference type="AlphaFoldDB" id="A0A1X2GBC5"/>
<name>A0A1X2GBC5_9FUNG</name>
<evidence type="ECO:0000259" key="8">
    <source>
        <dbReference type="PROSITE" id="PS51329"/>
    </source>
</evidence>
<dbReference type="Gene3D" id="1.20.58.1250">
    <property type="entry name" value="Tubulin Binding Cofactor C, N-terminal domain"/>
    <property type="match status" value="1"/>
</dbReference>
<dbReference type="PANTHER" id="PTHR15139">
    <property type="entry name" value="TUBULIN FOLDING COFACTOR C"/>
    <property type="match status" value="1"/>
</dbReference>
<dbReference type="PANTHER" id="PTHR15139:SF0">
    <property type="entry name" value="TUBULIN-SPECIFIC CHAPERONE C"/>
    <property type="match status" value="1"/>
</dbReference>
<feature type="domain" description="C-CAP/cofactor C-like" evidence="8">
    <location>
        <begin position="100"/>
        <end position="242"/>
    </location>
</feature>
<evidence type="ECO:0000313" key="10">
    <source>
        <dbReference type="Proteomes" id="UP000242146"/>
    </source>
</evidence>
<feature type="region of interest" description="Disordered" evidence="7">
    <location>
        <begin position="84"/>
        <end position="107"/>
    </location>
</feature>
<keyword evidence="5" id="KW-0143">Chaperone</keyword>